<dbReference type="PROSITE" id="PS51198">
    <property type="entry name" value="UVRD_HELICASE_ATP_BIND"/>
    <property type="match status" value="1"/>
</dbReference>
<evidence type="ECO:0000256" key="2">
    <source>
        <dbReference type="ARBA" id="ARBA00022741"/>
    </source>
</evidence>
<dbReference type="GO" id="GO:0005634">
    <property type="term" value="C:nucleus"/>
    <property type="evidence" value="ECO:0007669"/>
    <property type="project" value="TreeGrafter"/>
</dbReference>
<dbReference type="Pfam" id="PF13361">
    <property type="entry name" value="UvrD_C"/>
    <property type="match status" value="1"/>
</dbReference>
<evidence type="ECO:0000256" key="6">
    <source>
        <dbReference type="ARBA" id="ARBA00023125"/>
    </source>
</evidence>
<dbReference type="Pfam" id="PF00580">
    <property type="entry name" value="UvrD-helicase"/>
    <property type="match status" value="1"/>
</dbReference>
<keyword evidence="7" id="KW-0413">Isomerase</keyword>
<evidence type="ECO:0000313" key="16">
    <source>
        <dbReference type="Proteomes" id="UP000288859"/>
    </source>
</evidence>
<feature type="region of interest" description="Disordered" evidence="12">
    <location>
        <begin position="980"/>
        <end position="1007"/>
    </location>
</feature>
<dbReference type="Gene3D" id="3.40.50.300">
    <property type="entry name" value="P-loop containing nucleotide triphosphate hydrolases"/>
    <property type="match status" value="2"/>
</dbReference>
<evidence type="ECO:0000256" key="8">
    <source>
        <dbReference type="ARBA" id="ARBA00034617"/>
    </source>
</evidence>
<evidence type="ECO:0000256" key="3">
    <source>
        <dbReference type="ARBA" id="ARBA00022801"/>
    </source>
</evidence>
<evidence type="ECO:0000313" key="15">
    <source>
        <dbReference type="EMBL" id="RVX72234.1"/>
    </source>
</evidence>
<dbReference type="PANTHER" id="PTHR11070:SF2">
    <property type="entry name" value="ATP-DEPENDENT DNA HELICASE SRS2"/>
    <property type="match status" value="1"/>
</dbReference>
<keyword evidence="5 11" id="KW-0067">ATP-binding</keyword>
<feature type="binding site" evidence="11">
    <location>
        <begin position="28"/>
        <end position="35"/>
    </location>
    <ligand>
        <name>ATP</name>
        <dbReference type="ChEBI" id="CHEBI:30616"/>
    </ligand>
</feature>
<dbReference type="SUPFAM" id="SSF52540">
    <property type="entry name" value="P-loop containing nucleoside triphosphate hydrolases"/>
    <property type="match status" value="1"/>
</dbReference>
<dbReference type="CDD" id="cd17932">
    <property type="entry name" value="DEXQc_UvrD"/>
    <property type="match status" value="1"/>
</dbReference>
<reference evidence="15 16" key="1">
    <citation type="submission" date="2017-03" db="EMBL/GenBank/DDBJ databases">
        <title>Genomes of endolithic fungi from Antarctica.</title>
        <authorList>
            <person name="Coleine C."/>
            <person name="Masonjones S."/>
            <person name="Stajich J.E."/>
        </authorList>
    </citation>
    <scope>NUCLEOTIDE SEQUENCE [LARGE SCALE GENOMIC DNA]</scope>
    <source>
        <strain evidence="15 16">CCFEE 6314</strain>
    </source>
</reference>
<dbReference type="VEuPathDB" id="FungiDB:PV10_02145"/>
<feature type="region of interest" description="Disordered" evidence="12">
    <location>
        <begin position="785"/>
        <end position="813"/>
    </location>
</feature>
<feature type="region of interest" description="Disordered" evidence="12">
    <location>
        <begin position="828"/>
        <end position="870"/>
    </location>
</feature>
<dbReference type="GO" id="GO:0016787">
    <property type="term" value="F:hydrolase activity"/>
    <property type="evidence" value="ECO:0007669"/>
    <property type="project" value="UniProtKB-UniRule"/>
</dbReference>
<protein>
    <recommendedName>
        <fullName evidence="9">DNA 3'-5' helicase</fullName>
        <ecNumber evidence="9">5.6.2.4</ecNumber>
    </recommendedName>
</protein>
<keyword evidence="3 11" id="KW-0378">Hydrolase</keyword>
<comment type="catalytic activity">
    <reaction evidence="10">
        <text>ATP + H2O = ADP + phosphate + H(+)</text>
        <dbReference type="Rhea" id="RHEA:13065"/>
        <dbReference type="ChEBI" id="CHEBI:15377"/>
        <dbReference type="ChEBI" id="CHEBI:15378"/>
        <dbReference type="ChEBI" id="CHEBI:30616"/>
        <dbReference type="ChEBI" id="CHEBI:43474"/>
        <dbReference type="ChEBI" id="CHEBI:456216"/>
        <dbReference type="EC" id="5.6.2.4"/>
    </reaction>
</comment>
<feature type="region of interest" description="Disordered" evidence="12">
    <location>
        <begin position="891"/>
        <end position="925"/>
    </location>
</feature>
<dbReference type="PANTHER" id="PTHR11070">
    <property type="entry name" value="UVRD / RECB / PCRA DNA HELICASE FAMILY MEMBER"/>
    <property type="match status" value="1"/>
</dbReference>
<evidence type="ECO:0000256" key="7">
    <source>
        <dbReference type="ARBA" id="ARBA00023235"/>
    </source>
</evidence>
<evidence type="ECO:0000259" key="14">
    <source>
        <dbReference type="PROSITE" id="PS51217"/>
    </source>
</evidence>
<evidence type="ECO:0000256" key="9">
    <source>
        <dbReference type="ARBA" id="ARBA00034808"/>
    </source>
</evidence>
<feature type="domain" description="UvrD-like helicase ATP-binding" evidence="13">
    <location>
        <begin position="7"/>
        <end position="283"/>
    </location>
</feature>
<name>A0A438N8Z3_EXOME</name>
<comment type="caution">
    <text evidence="15">The sequence shown here is derived from an EMBL/GenBank/DDBJ whole genome shotgun (WGS) entry which is preliminary data.</text>
</comment>
<evidence type="ECO:0000256" key="1">
    <source>
        <dbReference type="ARBA" id="ARBA00009922"/>
    </source>
</evidence>
<evidence type="ECO:0000256" key="12">
    <source>
        <dbReference type="SAM" id="MobiDB-lite"/>
    </source>
</evidence>
<comment type="catalytic activity">
    <reaction evidence="8">
        <text>Couples ATP hydrolysis with the unwinding of duplex DNA by translocating in the 3'-5' direction.</text>
        <dbReference type="EC" id="5.6.2.4"/>
    </reaction>
</comment>
<dbReference type="GO" id="GO:0005524">
    <property type="term" value="F:ATP binding"/>
    <property type="evidence" value="ECO:0007669"/>
    <property type="project" value="UniProtKB-UniRule"/>
</dbReference>
<gene>
    <name evidence="15" type="ORF">B0A52_04438</name>
</gene>
<proteinExistence type="inferred from homology"/>
<dbReference type="Proteomes" id="UP000288859">
    <property type="component" value="Unassembled WGS sequence"/>
</dbReference>
<dbReference type="PROSITE" id="PS51217">
    <property type="entry name" value="UVRD_HELICASE_CTER"/>
    <property type="match status" value="1"/>
</dbReference>
<dbReference type="InterPro" id="IPR014017">
    <property type="entry name" value="DNA_helicase_UvrD-like_C"/>
</dbReference>
<dbReference type="Gene3D" id="1.10.10.160">
    <property type="match status" value="1"/>
</dbReference>
<dbReference type="OrthoDB" id="1470711at2759"/>
<accession>A0A438N8Z3</accession>
<dbReference type="GO" id="GO:0003677">
    <property type="term" value="F:DNA binding"/>
    <property type="evidence" value="ECO:0007669"/>
    <property type="project" value="UniProtKB-KW"/>
</dbReference>
<evidence type="ECO:0000256" key="10">
    <source>
        <dbReference type="ARBA" id="ARBA00048988"/>
    </source>
</evidence>
<dbReference type="Gene3D" id="1.10.486.10">
    <property type="entry name" value="PCRA, domain 4"/>
    <property type="match status" value="1"/>
</dbReference>
<keyword evidence="6" id="KW-0238">DNA-binding</keyword>
<dbReference type="EC" id="5.6.2.4" evidence="9"/>
<keyword evidence="4 11" id="KW-0347">Helicase</keyword>
<dbReference type="AlphaFoldDB" id="A0A438N8Z3"/>
<sequence length="1007" mass="112166">MDLQLLKGLNVAQKAAVTSQASVLQVLAPPGSGKTKTLTSRVAYLIAHHGLDPRNVICCTFTVKASREMRERLRGLVGPDLESKLVMGTFHSICRRYLIAYGHLIGLPKQFGIADNTASKSIIKRVIKRLQLSLDYKKVKSKISSHKAKGESCEDLAKTKPKSKETDHYDFVAAFKEYQSDLDKSQLLDYDDLLLRCVELLRAYPRCVSNIEALLIDEFQDTNVVQFELMRLLAWHKRRVTIVGDPDQSIYGFRAAEIENLDRMKTVYPETVVINLEENYRSTSSILMLAQDLIEQDKNRPQKCLKATHCHGTKPVLRRLPNPNEEALWIASEIKRTITMTGGLLHRSDIAILIRSAYLSLLIERALVKSGIPYRMVGGQRFFDRVEIRIIIDYLRTISHPDNDEAFLSIINVPSRKIGETTIAELAKVAKDRKISLWAVAQKAISNRISLQKKLSKPAEQELGRLVSLVMKARHKVETALPANVPSQLIDLVVKSIDFENYLKTKYAEDHEERLENLKELIVQSSDVTMIVNAEDQLATIDGLEQRLGNGGDEVLAQFLANIVLSSDPTESEEDRDMSRVTISTIHSAKGLEWPVVFLPALYEGSIPHSRAENTDEERRLLYVAVTRAQALLTMTFPLEQSRDRLESSLSSFLPTEIKRHLAEKGPLFDDATITDIARTLCRPIPSQEQLARSLATIDARDSVADDQWPVDGTRRPMPMGIAENSAMPEPGLPLAEALARAREQRFDTHSSAKSWHDKKMTTMNDPQSFSTSTTTMGFTTARQHLNSKPPELSRTSSDPLPPTKKPKLVKSASGQGNIAAFFMKPGQACAQPGRSSPPRAKKFSPPPVRESSLPSAPPSFTRPTTVMPEKGIPEELSSHRLHFLNGMVQSKPRPLSETSANATKRKGYGGLYSSSPPPPDFEDTREACKDKTVENKQSTFAQKPSSTKGTNAVAAPLTDHILSKPASTMHVTSMASLSRVGYSSTGSRKTLGVRRTMNGWENRKNK</sequence>
<dbReference type="EMBL" id="NAJM01000013">
    <property type="protein sequence ID" value="RVX72234.1"/>
    <property type="molecule type" value="Genomic_DNA"/>
</dbReference>
<dbReference type="InterPro" id="IPR027417">
    <property type="entry name" value="P-loop_NTPase"/>
</dbReference>
<dbReference type="InterPro" id="IPR000212">
    <property type="entry name" value="DNA_helicase_UvrD/REP"/>
</dbReference>
<dbReference type="CDD" id="cd18807">
    <property type="entry name" value="SF1_C_UvrD"/>
    <property type="match status" value="1"/>
</dbReference>
<evidence type="ECO:0000256" key="5">
    <source>
        <dbReference type="ARBA" id="ARBA00022840"/>
    </source>
</evidence>
<feature type="compositionally biased region" description="Polar residues" evidence="12">
    <location>
        <begin position="980"/>
        <end position="989"/>
    </location>
</feature>
<keyword evidence="2 11" id="KW-0547">Nucleotide-binding</keyword>
<dbReference type="InterPro" id="IPR014016">
    <property type="entry name" value="UvrD-like_ATP-bd"/>
</dbReference>
<comment type="similarity">
    <text evidence="1">Belongs to the helicase family. UvrD subfamily.</text>
</comment>
<dbReference type="GO" id="GO:0043138">
    <property type="term" value="F:3'-5' DNA helicase activity"/>
    <property type="evidence" value="ECO:0007669"/>
    <property type="project" value="UniProtKB-EC"/>
</dbReference>
<dbReference type="GO" id="GO:0000725">
    <property type="term" value="P:recombinational repair"/>
    <property type="evidence" value="ECO:0007669"/>
    <property type="project" value="TreeGrafter"/>
</dbReference>
<organism evidence="15 16">
    <name type="scientific">Exophiala mesophila</name>
    <name type="common">Black yeast-like fungus</name>
    <dbReference type="NCBI Taxonomy" id="212818"/>
    <lineage>
        <taxon>Eukaryota</taxon>
        <taxon>Fungi</taxon>
        <taxon>Dikarya</taxon>
        <taxon>Ascomycota</taxon>
        <taxon>Pezizomycotina</taxon>
        <taxon>Eurotiomycetes</taxon>
        <taxon>Chaetothyriomycetidae</taxon>
        <taxon>Chaetothyriales</taxon>
        <taxon>Herpotrichiellaceae</taxon>
        <taxon>Exophiala</taxon>
    </lineage>
</organism>
<evidence type="ECO:0000256" key="4">
    <source>
        <dbReference type="ARBA" id="ARBA00022806"/>
    </source>
</evidence>
<evidence type="ECO:0000256" key="11">
    <source>
        <dbReference type="PROSITE-ProRule" id="PRU00560"/>
    </source>
</evidence>
<dbReference type="InterPro" id="IPR013986">
    <property type="entry name" value="DExx_box_DNA_helicase_dom_sf"/>
</dbReference>
<feature type="domain" description="UvrD-like helicase C-terminal" evidence="14">
    <location>
        <begin position="284"/>
        <end position="591"/>
    </location>
</feature>
<evidence type="ECO:0000259" key="13">
    <source>
        <dbReference type="PROSITE" id="PS51198"/>
    </source>
</evidence>